<keyword evidence="1" id="KW-0472">Membrane</keyword>
<comment type="caution">
    <text evidence="2">The sequence shown here is derived from an EMBL/GenBank/DDBJ whole genome shotgun (WGS) entry which is preliminary data.</text>
</comment>
<evidence type="ECO:0000256" key="1">
    <source>
        <dbReference type="SAM" id="Phobius"/>
    </source>
</evidence>
<evidence type="ECO:0000313" key="2">
    <source>
        <dbReference type="EMBL" id="MCT4703353.1"/>
    </source>
</evidence>
<organism evidence="2 3">
    <name type="scientific">Dryocola boscaweniae</name>
    <dbReference type="NCBI Taxonomy" id="2925397"/>
    <lineage>
        <taxon>Bacteria</taxon>
        <taxon>Pseudomonadati</taxon>
        <taxon>Pseudomonadota</taxon>
        <taxon>Gammaproteobacteria</taxon>
        <taxon>Enterobacterales</taxon>
        <taxon>Enterobacteriaceae</taxon>
        <taxon>Dryocola</taxon>
    </lineage>
</organism>
<name>A0A9X3ADT3_9ENTR</name>
<proteinExistence type="predicted"/>
<evidence type="ECO:0000313" key="3">
    <source>
        <dbReference type="Proteomes" id="UP001150641"/>
    </source>
</evidence>
<dbReference type="Proteomes" id="UP001150641">
    <property type="component" value="Unassembled WGS sequence"/>
</dbReference>
<feature type="transmembrane region" description="Helical" evidence="1">
    <location>
        <begin position="77"/>
        <end position="108"/>
    </location>
</feature>
<protein>
    <submittedName>
        <fullName evidence="2">Uncharacterized protein</fullName>
    </submittedName>
</protein>
<accession>A0A9X3ADT3</accession>
<gene>
    <name evidence="2" type="ORF">MUA00_16365</name>
</gene>
<reference evidence="2" key="1">
    <citation type="submission" date="2022-03" db="EMBL/GenBank/DDBJ databases">
        <title>Proposal of a novel genus Dryocolo and two novel species.</title>
        <authorList>
            <person name="Maddock D.W."/>
            <person name="Brady C.L."/>
            <person name="Denman S."/>
            <person name="Arnold D."/>
        </authorList>
    </citation>
    <scope>NUCLEOTIDE SEQUENCE</scope>
    <source>
        <strain evidence="2">H6W4</strain>
    </source>
</reference>
<feature type="transmembrane region" description="Helical" evidence="1">
    <location>
        <begin position="12"/>
        <end position="32"/>
    </location>
</feature>
<keyword evidence="1" id="KW-0812">Transmembrane</keyword>
<feature type="transmembrane region" description="Helical" evidence="1">
    <location>
        <begin position="38"/>
        <end position="56"/>
    </location>
</feature>
<keyword evidence="1" id="KW-1133">Transmembrane helix</keyword>
<dbReference type="EMBL" id="JALHAP010000081">
    <property type="protein sequence ID" value="MCT4703353.1"/>
    <property type="molecule type" value="Genomic_DNA"/>
</dbReference>
<sequence>MVKKERGLPEGYYLNKVIVAIVIAAIWLLFKVSTGSEVTGYMMAFSGISVLLYPYSRFFYEKIISYVVADNKLYFPVLVFIVVKLITMCLCWFFSFLIAPVGLAYLFYSRPVFDSSHSDGQP</sequence>
<keyword evidence="3" id="KW-1185">Reference proteome</keyword>
<dbReference type="AlphaFoldDB" id="A0A9X3ADT3"/>
<dbReference type="RefSeq" id="WP_271124089.1">
    <property type="nucleotide sequence ID" value="NZ_JALHAN010000068.1"/>
</dbReference>